<dbReference type="PANTHER" id="PTHR43081:SF17">
    <property type="entry name" value="BLL5647 PROTEIN"/>
    <property type="match status" value="1"/>
</dbReference>
<evidence type="ECO:0000256" key="1">
    <source>
        <dbReference type="ARBA" id="ARBA00004651"/>
    </source>
</evidence>
<sequence length="258" mass="27584">MLPPPRDGEQRVLQRIRAPGRVRLACQLCPTGDVAVTPLLPADARARDALPYDPMKFGAEQEIVILFADLRGFTQMSETKLPFDVVHILNQYFSEMGEAIESAGGYLDKFIGDGIMALFGLQSGEQQGVEAGARQAVTAARAMGERLQALNRRLAQDLATPLRLGLGIHAGPAIVGEMGYGRATSITAIGDAVNVASRLESATKDVGCELLISTDVAQRGKLDLSAFAQQQISIRGREGGLGVYVVRHAADLPSFPQT</sequence>
<dbReference type="CDD" id="cd07302">
    <property type="entry name" value="CHD"/>
    <property type="match status" value="1"/>
</dbReference>
<gene>
    <name evidence="5" type="ORF">DW355_13910</name>
</gene>
<evidence type="ECO:0000256" key="2">
    <source>
        <dbReference type="ARBA" id="ARBA00022475"/>
    </source>
</evidence>
<accession>A0A4V1A2M9</accession>
<evidence type="ECO:0000256" key="3">
    <source>
        <dbReference type="ARBA" id="ARBA00023136"/>
    </source>
</evidence>
<dbReference type="GO" id="GO:0006171">
    <property type="term" value="P:cAMP biosynthetic process"/>
    <property type="evidence" value="ECO:0007669"/>
    <property type="project" value="TreeGrafter"/>
</dbReference>
<name>A0A4V1A2M9_9BURK</name>
<keyword evidence="2" id="KW-1003">Cell membrane</keyword>
<dbReference type="EMBL" id="CP031395">
    <property type="protein sequence ID" value="QBK06609.1"/>
    <property type="molecule type" value="Genomic_DNA"/>
</dbReference>
<dbReference type="InterPro" id="IPR050697">
    <property type="entry name" value="Adenylyl/Guanylyl_Cyclase_3/4"/>
</dbReference>
<dbReference type="SMART" id="SM00044">
    <property type="entry name" value="CYCc"/>
    <property type="match status" value="1"/>
</dbReference>
<keyword evidence="3" id="KW-0472">Membrane</keyword>
<evidence type="ECO:0000259" key="4">
    <source>
        <dbReference type="PROSITE" id="PS50125"/>
    </source>
</evidence>
<dbReference type="PANTHER" id="PTHR43081">
    <property type="entry name" value="ADENYLATE CYCLASE, TERMINAL-DIFFERENTIATION SPECIFIC-RELATED"/>
    <property type="match status" value="1"/>
</dbReference>
<dbReference type="InterPro" id="IPR029787">
    <property type="entry name" value="Nucleotide_cyclase"/>
</dbReference>
<dbReference type="Gene3D" id="3.30.70.1230">
    <property type="entry name" value="Nucleotide cyclase"/>
    <property type="match status" value="1"/>
</dbReference>
<dbReference type="GO" id="GO:0005886">
    <property type="term" value="C:plasma membrane"/>
    <property type="evidence" value="ECO:0007669"/>
    <property type="project" value="UniProtKB-SubCell"/>
</dbReference>
<feature type="domain" description="Guanylate cyclase" evidence="4">
    <location>
        <begin position="64"/>
        <end position="200"/>
    </location>
</feature>
<dbReference type="Proteomes" id="UP000292939">
    <property type="component" value="Chromosome"/>
</dbReference>
<dbReference type="InterPro" id="IPR001054">
    <property type="entry name" value="A/G_cyclase"/>
</dbReference>
<dbReference type="GO" id="GO:0035556">
    <property type="term" value="P:intracellular signal transduction"/>
    <property type="evidence" value="ECO:0007669"/>
    <property type="project" value="InterPro"/>
</dbReference>
<dbReference type="PROSITE" id="PS50125">
    <property type="entry name" value="GUANYLATE_CYCLASE_2"/>
    <property type="match status" value="1"/>
</dbReference>
<dbReference type="GO" id="GO:0004016">
    <property type="term" value="F:adenylate cyclase activity"/>
    <property type="evidence" value="ECO:0007669"/>
    <property type="project" value="UniProtKB-ARBA"/>
</dbReference>
<proteinExistence type="predicted"/>
<reference evidence="5 6" key="1">
    <citation type="submission" date="2018-07" db="EMBL/GenBank/DDBJ databases">
        <title>Exploring interactions and the metabolic potential of the ultra-small soil bacteria Hylemonella gracilis.</title>
        <authorList>
            <person name="Tyc O."/>
            <person name="Kulkarni P."/>
            <person name="Gawehns F."/>
            <person name="Hundscheid M."/>
            <person name="Zweers H."/>
            <person name="Garbeva P."/>
        </authorList>
    </citation>
    <scope>NUCLEOTIDE SEQUENCE [LARGE SCALE GENOMIC DNA]</scope>
    <source>
        <strain evidence="5 6">NS1</strain>
    </source>
</reference>
<dbReference type="Pfam" id="PF00211">
    <property type="entry name" value="Guanylate_cyc"/>
    <property type="match status" value="1"/>
</dbReference>
<protein>
    <recommendedName>
        <fullName evidence="4">Guanylate cyclase domain-containing protein</fullName>
    </recommendedName>
</protein>
<organism evidence="5 6">
    <name type="scientific">Hylemonella gracilis</name>
    <dbReference type="NCBI Taxonomy" id="80880"/>
    <lineage>
        <taxon>Bacteria</taxon>
        <taxon>Pseudomonadati</taxon>
        <taxon>Pseudomonadota</taxon>
        <taxon>Betaproteobacteria</taxon>
        <taxon>Burkholderiales</taxon>
        <taxon>Comamonadaceae</taxon>
        <taxon>Hylemonella</taxon>
    </lineage>
</organism>
<evidence type="ECO:0000313" key="6">
    <source>
        <dbReference type="Proteomes" id="UP000292939"/>
    </source>
</evidence>
<comment type="subcellular location">
    <subcellularLocation>
        <location evidence="1">Cell membrane</location>
        <topology evidence="1">Multi-pass membrane protein</topology>
    </subcellularLocation>
</comment>
<dbReference type="SUPFAM" id="SSF55073">
    <property type="entry name" value="Nucleotide cyclase"/>
    <property type="match status" value="1"/>
</dbReference>
<dbReference type="KEGG" id="hgr:DW355_13910"/>
<evidence type="ECO:0000313" key="5">
    <source>
        <dbReference type="EMBL" id="QBK06609.1"/>
    </source>
</evidence>
<dbReference type="AlphaFoldDB" id="A0A4V1A2M9"/>